<dbReference type="InterPro" id="IPR032704">
    <property type="entry name" value="Cms1"/>
</dbReference>
<dbReference type="PANTHER" id="PTHR24030:SF0">
    <property type="entry name" value="PROTEIN CMSS1"/>
    <property type="match status" value="1"/>
</dbReference>
<accession>D8SX62</accession>
<organism evidence="3">
    <name type="scientific">Selaginella moellendorffii</name>
    <name type="common">Spikemoss</name>
    <dbReference type="NCBI Taxonomy" id="88036"/>
    <lineage>
        <taxon>Eukaryota</taxon>
        <taxon>Viridiplantae</taxon>
        <taxon>Streptophyta</taxon>
        <taxon>Embryophyta</taxon>
        <taxon>Tracheophyta</taxon>
        <taxon>Lycopodiopsida</taxon>
        <taxon>Selaginellales</taxon>
        <taxon>Selaginellaceae</taxon>
        <taxon>Selaginella</taxon>
    </lineage>
</organism>
<dbReference type="Gene3D" id="3.40.50.300">
    <property type="entry name" value="P-loop containing nucleotide triphosphate hydrolases"/>
    <property type="match status" value="1"/>
</dbReference>
<gene>
    <name evidence="2" type="ORF">SELMODRAFT_447153</name>
</gene>
<dbReference type="HOGENOM" id="CLU_074473_0_0_1"/>
<sequence length="242" mass="26615">MKKTKKRREHRPIGVATKSKITKKSNAPSKAAAAPVDRNDIQFKSPRDQSSWFFSTFRAVHSSVLSSLEMGALPDDAMVEIPSNQDHCIENLASVIKGIVGSSWESSLCSGALGDLEPGSPIVLIVSSSAVRCVSLLKNLSSLTKECKPGKLFAKHLKVEEQVSALKERVNIAAGTPSRLKKLIDIGALGLSRLSLLIFDMHKDAKGLTLFTVPQVRKELWELYRLHFHNGVVEGRLRLCLY</sequence>
<dbReference type="KEGG" id="smo:SELMODRAFT_447153"/>
<dbReference type="OMA" id="FWDLFKN"/>
<feature type="compositionally biased region" description="Basic residues" evidence="1">
    <location>
        <begin position="1"/>
        <end position="10"/>
    </location>
</feature>
<dbReference type="PANTHER" id="PTHR24030">
    <property type="entry name" value="PROTEIN CMSS1"/>
    <property type="match status" value="1"/>
</dbReference>
<dbReference type="Proteomes" id="UP000001514">
    <property type="component" value="Unassembled WGS sequence"/>
</dbReference>
<reference evidence="2 3" key="1">
    <citation type="journal article" date="2011" name="Science">
        <title>The Selaginella genome identifies genetic changes associated with the evolution of vascular plants.</title>
        <authorList>
            <person name="Banks J.A."/>
            <person name="Nishiyama T."/>
            <person name="Hasebe M."/>
            <person name="Bowman J.L."/>
            <person name="Gribskov M."/>
            <person name="dePamphilis C."/>
            <person name="Albert V.A."/>
            <person name="Aono N."/>
            <person name="Aoyama T."/>
            <person name="Ambrose B.A."/>
            <person name="Ashton N.W."/>
            <person name="Axtell M.J."/>
            <person name="Barker E."/>
            <person name="Barker M.S."/>
            <person name="Bennetzen J.L."/>
            <person name="Bonawitz N.D."/>
            <person name="Chapple C."/>
            <person name="Cheng C."/>
            <person name="Correa L.G."/>
            <person name="Dacre M."/>
            <person name="DeBarry J."/>
            <person name="Dreyer I."/>
            <person name="Elias M."/>
            <person name="Engstrom E.M."/>
            <person name="Estelle M."/>
            <person name="Feng L."/>
            <person name="Finet C."/>
            <person name="Floyd S.K."/>
            <person name="Frommer W.B."/>
            <person name="Fujita T."/>
            <person name="Gramzow L."/>
            <person name="Gutensohn M."/>
            <person name="Harholt J."/>
            <person name="Hattori M."/>
            <person name="Heyl A."/>
            <person name="Hirai T."/>
            <person name="Hiwatashi Y."/>
            <person name="Ishikawa M."/>
            <person name="Iwata M."/>
            <person name="Karol K.G."/>
            <person name="Koehler B."/>
            <person name="Kolukisaoglu U."/>
            <person name="Kubo M."/>
            <person name="Kurata T."/>
            <person name="Lalonde S."/>
            <person name="Li K."/>
            <person name="Li Y."/>
            <person name="Litt A."/>
            <person name="Lyons E."/>
            <person name="Manning G."/>
            <person name="Maruyama T."/>
            <person name="Michael T.P."/>
            <person name="Mikami K."/>
            <person name="Miyazaki S."/>
            <person name="Morinaga S."/>
            <person name="Murata T."/>
            <person name="Mueller-Roeber B."/>
            <person name="Nelson D.R."/>
            <person name="Obara M."/>
            <person name="Oguri Y."/>
            <person name="Olmstead R.G."/>
            <person name="Onodera N."/>
            <person name="Petersen B.L."/>
            <person name="Pils B."/>
            <person name="Prigge M."/>
            <person name="Rensing S.A."/>
            <person name="Riano-Pachon D.M."/>
            <person name="Roberts A.W."/>
            <person name="Sato Y."/>
            <person name="Scheller H.V."/>
            <person name="Schulz B."/>
            <person name="Schulz C."/>
            <person name="Shakirov E.V."/>
            <person name="Shibagaki N."/>
            <person name="Shinohara N."/>
            <person name="Shippen D.E."/>
            <person name="Soerensen I."/>
            <person name="Sotooka R."/>
            <person name="Sugimoto N."/>
            <person name="Sugita M."/>
            <person name="Sumikawa N."/>
            <person name="Tanurdzic M."/>
            <person name="Theissen G."/>
            <person name="Ulvskov P."/>
            <person name="Wakazuki S."/>
            <person name="Weng J.K."/>
            <person name="Willats W.W."/>
            <person name="Wipf D."/>
            <person name="Wolf P.G."/>
            <person name="Yang L."/>
            <person name="Zimmer A.D."/>
            <person name="Zhu Q."/>
            <person name="Mitros T."/>
            <person name="Hellsten U."/>
            <person name="Loque D."/>
            <person name="Otillar R."/>
            <person name="Salamov A."/>
            <person name="Schmutz J."/>
            <person name="Shapiro H."/>
            <person name="Lindquist E."/>
            <person name="Lucas S."/>
            <person name="Rokhsar D."/>
            <person name="Grigoriev I.V."/>
        </authorList>
    </citation>
    <scope>NUCLEOTIDE SEQUENCE [LARGE SCALE GENOMIC DNA]</scope>
</reference>
<evidence type="ECO:0000256" key="1">
    <source>
        <dbReference type="SAM" id="MobiDB-lite"/>
    </source>
</evidence>
<feature type="region of interest" description="Disordered" evidence="1">
    <location>
        <begin position="1"/>
        <end position="42"/>
    </location>
</feature>
<feature type="compositionally biased region" description="Low complexity" evidence="1">
    <location>
        <begin position="24"/>
        <end position="35"/>
    </location>
</feature>
<evidence type="ECO:0000313" key="3">
    <source>
        <dbReference type="Proteomes" id="UP000001514"/>
    </source>
</evidence>
<protein>
    <submittedName>
        <fullName evidence="2">Uncharacterized protein</fullName>
    </submittedName>
</protein>
<dbReference type="Pfam" id="PF14617">
    <property type="entry name" value="CMS1"/>
    <property type="match status" value="1"/>
</dbReference>
<dbReference type="FunCoup" id="D8SX62">
    <property type="interactions" value="765"/>
</dbReference>
<dbReference type="Gramene" id="EFJ11030">
    <property type="protein sequence ID" value="EFJ11030"/>
    <property type="gene ID" value="SELMODRAFT_447153"/>
</dbReference>
<dbReference type="STRING" id="88036.D8SX62"/>
<name>D8SX62_SELML</name>
<proteinExistence type="predicted"/>
<evidence type="ECO:0000313" key="2">
    <source>
        <dbReference type="EMBL" id="EFJ11030.1"/>
    </source>
</evidence>
<dbReference type="OrthoDB" id="1929311at2759"/>
<dbReference type="EMBL" id="GL377650">
    <property type="protein sequence ID" value="EFJ11030.1"/>
    <property type="molecule type" value="Genomic_DNA"/>
</dbReference>
<dbReference type="InterPro" id="IPR027417">
    <property type="entry name" value="P-loop_NTPase"/>
</dbReference>
<dbReference type="InParanoid" id="D8SX62"/>
<dbReference type="eggNOG" id="KOG3089">
    <property type="taxonomic scope" value="Eukaryota"/>
</dbReference>
<keyword evidence="3" id="KW-1185">Reference proteome</keyword>
<dbReference type="AlphaFoldDB" id="D8SX62"/>